<dbReference type="AlphaFoldDB" id="A0A662ZJN6"/>
<proteinExistence type="predicted"/>
<sequence>MKKFENFSNCLKVLKKADFEQASESEIYRTGVIAQFNLTFELSWKALQEVLRIHGVEGADVGSPREILQLAYKVGFISDSATWLLMLKKRNLSVHVYNEEEADELVSLIRDSFISTFTVLEETLKAKIENTDNEL</sequence>
<evidence type="ECO:0000313" key="2">
    <source>
        <dbReference type="Proteomes" id="UP000243745"/>
    </source>
</evidence>
<accession>A0A662ZJN6</accession>
<dbReference type="OrthoDB" id="9810452at2"/>
<gene>
    <name evidence="1" type="ORF">SAMN02910344_02073</name>
</gene>
<protein>
    <submittedName>
        <fullName evidence="1">Nucleotidyltransferase substrate binding protein, HI0074 family</fullName>
    </submittedName>
</protein>
<dbReference type="NCBIfam" id="TIGR01987">
    <property type="entry name" value="HI0074"/>
    <property type="match status" value="1"/>
</dbReference>
<dbReference type="Pfam" id="PF08780">
    <property type="entry name" value="NTase_sub_bind"/>
    <property type="match status" value="1"/>
</dbReference>
<reference evidence="1 2" key="1">
    <citation type="submission" date="2016-10" db="EMBL/GenBank/DDBJ databases">
        <authorList>
            <person name="Varghese N."/>
            <person name="Submissions S."/>
        </authorList>
    </citation>
    <scope>NUCLEOTIDE SEQUENCE [LARGE SCALE GENOMIC DNA]</scope>
    <source>
        <strain evidence="1 2">DSM 1361</strain>
    </source>
</reference>
<dbReference type="Gene3D" id="1.20.120.330">
    <property type="entry name" value="Nucleotidyltransferases domain 2"/>
    <property type="match status" value="1"/>
</dbReference>
<dbReference type="EMBL" id="FOXF01000057">
    <property type="protein sequence ID" value="SFP69220.1"/>
    <property type="molecule type" value="Genomic_DNA"/>
</dbReference>
<dbReference type="RefSeq" id="WP_093143420.1">
    <property type="nucleotide sequence ID" value="NZ_FOXF01000057.1"/>
</dbReference>
<organism evidence="1 2">
    <name type="scientific">Ruminobacter amylophilus</name>
    <dbReference type="NCBI Taxonomy" id="867"/>
    <lineage>
        <taxon>Bacteria</taxon>
        <taxon>Pseudomonadati</taxon>
        <taxon>Pseudomonadota</taxon>
        <taxon>Gammaproteobacteria</taxon>
        <taxon>Aeromonadales</taxon>
        <taxon>Succinivibrionaceae</taxon>
        <taxon>Ruminobacter</taxon>
    </lineage>
</organism>
<dbReference type="InterPro" id="IPR010235">
    <property type="entry name" value="HepT"/>
</dbReference>
<dbReference type="GO" id="GO:0016740">
    <property type="term" value="F:transferase activity"/>
    <property type="evidence" value="ECO:0007669"/>
    <property type="project" value="UniProtKB-KW"/>
</dbReference>
<keyword evidence="1" id="KW-0808">Transferase</keyword>
<keyword evidence="2" id="KW-1185">Reference proteome</keyword>
<evidence type="ECO:0000313" key="1">
    <source>
        <dbReference type="EMBL" id="SFP69220.1"/>
    </source>
</evidence>
<dbReference type="Proteomes" id="UP000243745">
    <property type="component" value="Unassembled WGS sequence"/>
</dbReference>
<dbReference type="SUPFAM" id="SSF81593">
    <property type="entry name" value="Nucleotidyltransferase substrate binding subunit/domain"/>
    <property type="match status" value="1"/>
</dbReference>
<name>A0A662ZJN6_9GAMM</name>